<comment type="subcellular location">
    <subcellularLocation>
        <location evidence="1">Membrane</location>
        <topology evidence="1">Multi-pass membrane protein</topology>
    </subcellularLocation>
</comment>
<accession>A0A6B2EIF5</accession>
<reference evidence="9" key="1">
    <citation type="submission" date="2019-10" db="EMBL/GenBank/DDBJ databases">
        <title>Short sand fly seasons in Tbilisi, Georgia, hinder development of host immunity to saliva of the visceral leishmaniasis vector Phlebotomus kandelakii.</title>
        <authorList>
            <person name="Oliveira F."/>
            <person name="Giorgobiani E."/>
            <person name="Guimaraes-Costa A.B."/>
            <person name="Abdeladhim M."/>
            <person name="Oristian J."/>
            <person name="Tskhvaradze L."/>
            <person name="Tsertsvadze N."/>
            <person name="Zakalashvili M."/>
            <person name="Valenzuela J.G."/>
            <person name="Kamhawi S."/>
        </authorList>
    </citation>
    <scope>NUCLEOTIDE SEQUENCE</scope>
    <source>
        <strain evidence="9">Wild-capture in Tbilisi</strain>
        <tissue evidence="9">Salivary glands</tissue>
    </source>
</reference>
<feature type="transmembrane region" description="Helical" evidence="8">
    <location>
        <begin position="52"/>
        <end position="76"/>
    </location>
</feature>
<feature type="transmembrane region" description="Helical" evidence="8">
    <location>
        <begin position="313"/>
        <end position="338"/>
    </location>
</feature>
<dbReference type="GO" id="GO:0005789">
    <property type="term" value="C:endoplasmic reticulum membrane"/>
    <property type="evidence" value="ECO:0007669"/>
    <property type="project" value="TreeGrafter"/>
</dbReference>
<feature type="transmembrane region" description="Helical" evidence="8">
    <location>
        <begin position="414"/>
        <end position="432"/>
    </location>
</feature>
<comment type="similarity">
    <text evidence="2">Belongs to the nucleotide-sugar transporter family. SLC35B subfamily.</text>
</comment>
<sequence length="457" mass="51660">MENRVPDVIICVIVIATLGCIHLLSNFMRLYFGGEYSNLTLSQLVDTHSKEYGWILKLALNCFGYSCIFLPGLLIYKYTKRVRYLEKNTNNEHRLIPSAVRFCFSGSEGDKSETTHSAKNSAGQGLLKECLLLTYCFLGLMACHLTWGVLQEKIMTQQYEDEEGKKSYFRDSQFLVFTNRLLAFLISGGYLFMTQRTRHRAPLFKYSFASLSNIMSAWFQYEALKFINFPTQVLAKSCKIIPVMIMGKIISKNKYEFYEYVTAALISMGMVFFMTGSADESKASPVTTLTGIFLLTLYMIFDSFTSNWQGDLFATYGMTSIQMMCGINLFSTLFTTASLTLQGGFMESLTFAAQHPKFIIDCIVLSISSALGQLFIFYTIASFGAVVFTIIMTVRQAIAILLSCLIYKHHISSLGILGIFVVFLAISLRVYCNQRIKAIRRRAAEMATTYSKPRIAV</sequence>
<dbReference type="PROSITE" id="PS51257">
    <property type="entry name" value="PROKAR_LIPOPROTEIN"/>
    <property type="match status" value="1"/>
</dbReference>
<dbReference type="GO" id="GO:0046964">
    <property type="term" value="F:3'-phosphoadenosine 5'-phosphosulfate transmembrane transporter activity"/>
    <property type="evidence" value="ECO:0007669"/>
    <property type="project" value="TreeGrafter"/>
</dbReference>
<evidence type="ECO:0000256" key="1">
    <source>
        <dbReference type="ARBA" id="ARBA00004141"/>
    </source>
</evidence>
<evidence type="ECO:0000256" key="7">
    <source>
        <dbReference type="ARBA" id="ARBA00039668"/>
    </source>
</evidence>
<feature type="transmembrane region" description="Helical" evidence="8">
    <location>
        <begin position="130"/>
        <end position="150"/>
    </location>
</feature>
<proteinExistence type="inferred from homology"/>
<dbReference type="PANTHER" id="PTHR10778:SF13">
    <property type="entry name" value="ADENOSINE 3'-PHOSPHO 5'-PHOSPHOSULFATE TRANSPORTER 1"/>
    <property type="match status" value="1"/>
</dbReference>
<evidence type="ECO:0000256" key="8">
    <source>
        <dbReference type="SAM" id="Phobius"/>
    </source>
</evidence>
<feature type="transmembrane region" description="Helical" evidence="8">
    <location>
        <begin position="358"/>
        <end position="378"/>
    </location>
</feature>
<dbReference type="Pfam" id="PF08449">
    <property type="entry name" value="UAA"/>
    <property type="match status" value="1"/>
</dbReference>
<keyword evidence="5 8" id="KW-1133">Transmembrane helix</keyword>
<protein>
    <recommendedName>
        <fullName evidence="7">Adenosine 3'-phospho 5'-phosphosulfate transporter 1</fullName>
    </recommendedName>
</protein>
<dbReference type="AlphaFoldDB" id="A0A6B2EIF5"/>
<feature type="transmembrane region" description="Helical" evidence="8">
    <location>
        <begin position="283"/>
        <end position="301"/>
    </location>
</feature>
<dbReference type="GO" id="GO:0000139">
    <property type="term" value="C:Golgi membrane"/>
    <property type="evidence" value="ECO:0007669"/>
    <property type="project" value="TreeGrafter"/>
</dbReference>
<keyword evidence="6 8" id="KW-0472">Membrane</keyword>
<evidence type="ECO:0000313" key="9">
    <source>
        <dbReference type="EMBL" id="NBJ62941.1"/>
    </source>
</evidence>
<dbReference type="PANTHER" id="PTHR10778">
    <property type="entry name" value="SOLUTE CARRIER FAMILY 35 MEMBER B"/>
    <property type="match status" value="1"/>
</dbReference>
<dbReference type="InterPro" id="IPR013657">
    <property type="entry name" value="SCL35B1-4/HUT1"/>
</dbReference>
<feature type="transmembrane region" description="Helical" evidence="8">
    <location>
        <begin position="7"/>
        <end position="32"/>
    </location>
</feature>
<keyword evidence="4 8" id="KW-0812">Transmembrane</keyword>
<evidence type="ECO:0000256" key="4">
    <source>
        <dbReference type="ARBA" id="ARBA00022692"/>
    </source>
</evidence>
<feature type="transmembrane region" description="Helical" evidence="8">
    <location>
        <begin position="385"/>
        <end position="408"/>
    </location>
</feature>
<keyword evidence="3" id="KW-0813">Transport</keyword>
<evidence type="ECO:0000256" key="2">
    <source>
        <dbReference type="ARBA" id="ARBA00010694"/>
    </source>
</evidence>
<dbReference type="EMBL" id="GIFK01005238">
    <property type="protein sequence ID" value="NBJ62941.1"/>
    <property type="molecule type" value="Transcribed_RNA"/>
</dbReference>
<evidence type="ECO:0000256" key="6">
    <source>
        <dbReference type="ARBA" id="ARBA00023136"/>
    </source>
</evidence>
<evidence type="ECO:0000256" key="5">
    <source>
        <dbReference type="ARBA" id="ARBA00022989"/>
    </source>
</evidence>
<feature type="transmembrane region" description="Helical" evidence="8">
    <location>
        <begin position="257"/>
        <end position="277"/>
    </location>
</feature>
<evidence type="ECO:0000256" key="3">
    <source>
        <dbReference type="ARBA" id="ARBA00022448"/>
    </source>
</evidence>
<name>A0A6B2EIF5_9DIPT</name>
<feature type="transmembrane region" description="Helical" evidence="8">
    <location>
        <begin position="174"/>
        <end position="192"/>
    </location>
</feature>
<organism evidence="9">
    <name type="scientific">Phlebotomus kandelakii</name>
    <dbReference type="NCBI Taxonomy" id="1109342"/>
    <lineage>
        <taxon>Eukaryota</taxon>
        <taxon>Metazoa</taxon>
        <taxon>Ecdysozoa</taxon>
        <taxon>Arthropoda</taxon>
        <taxon>Hexapoda</taxon>
        <taxon>Insecta</taxon>
        <taxon>Pterygota</taxon>
        <taxon>Neoptera</taxon>
        <taxon>Endopterygota</taxon>
        <taxon>Diptera</taxon>
        <taxon>Nematocera</taxon>
        <taxon>Psychodoidea</taxon>
        <taxon>Psychodidae</taxon>
        <taxon>Phlebotomus</taxon>
        <taxon>Larroussius</taxon>
    </lineage>
</organism>